<dbReference type="Proteomes" id="UP000316406">
    <property type="component" value="Unassembled WGS sequence"/>
</dbReference>
<dbReference type="OrthoDB" id="2039152at2"/>
<organism evidence="6 7">
    <name type="scientific">Brevibacterium aurantiacum</name>
    <dbReference type="NCBI Taxonomy" id="273384"/>
    <lineage>
        <taxon>Bacteria</taxon>
        <taxon>Bacillati</taxon>
        <taxon>Actinomycetota</taxon>
        <taxon>Actinomycetes</taxon>
        <taxon>Micrococcales</taxon>
        <taxon>Brevibacteriaceae</taxon>
        <taxon>Brevibacterium</taxon>
    </lineage>
</organism>
<keyword evidence="7" id="KW-1185">Reference proteome</keyword>
<dbReference type="InterPro" id="IPR018060">
    <property type="entry name" value="HTH_AraC"/>
</dbReference>
<comment type="caution">
    <text evidence="6">The sequence shown here is derived from an EMBL/GenBank/DDBJ whole genome shotgun (WGS) entry which is preliminary data.</text>
</comment>
<dbReference type="Gene3D" id="1.10.10.60">
    <property type="entry name" value="Homeodomain-like"/>
    <property type="match status" value="1"/>
</dbReference>
<proteinExistence type="predicted"/>
<evidence type="ECO:0000256" key="4">
    <source>
        <dbReference type="SAM" id="MobiDB-lite"/>
    </source>
</evidence>
<dbReference type="Gene3D" id="2.60.120.10">
    <property type="entry name" value="Jelly Rolls"/>
    <property type="match status" value="1"/>
</dbReference>
<sequence>MANPDVEHPLKNQEDEDSDLRHANEVTSWTFSGAAHSEEMFALHSHDSDQLYWFPDGGMDVVVGGQRWLVHCDTVLWIPAGVLHSNRLLGPGSTLSIYLNPRLRPAGDQWSRPRAIVFEVLVGAIMRHVAGRSLSSARRVACYRLLVDLLAGCDTREMTMPLPLHPVARAVAESILADPKKETLLIEWANLYRVSTRTIARAFEAQTGHGFASWRKQTRLLAALPMLMDGQPVHRVGVQVGYGTVGGFITAFAQEFGETPAVYVRDRRRDISST</sequence>
<dbReference type="InterPro" id="IPR018062">
    <property type="entry name" value="HTH_AraC-typ_CS"/>
</dbReference>
<evidence type="ECO:0000256" key="3">
    <source>
        <dbReference type="ARBA" id="ARBA00023163"/>
    </source>
</evidence>
<dbReference type="InterPro" id="IPR014710">
    <property type="entry name" value="RmlC-like_jellyroll"/>
</dbReference>
<dbReference type="SUPFAM" id="SSF46689">
    <property type="entry name" value="Homeodomain-like"/>
    <property type="match status" value="1"/>
</dbReference>
<dbReference type="GO" id="GO:0003700">
    <property type="term" value="F:DNA-binding transcription factor activity"/>
    <property type="evidence" value="ECO:0007669"/>
    <property type="project" value="InterPro"/>
</dbReference>
<dbReference type="InterPro" id="IPR009057">
    <property type="entry name" value="Homeodomain-like_sf"/>
</dbReference>
<evidence type="ECO:0000259" key="5">
    <source>
        <dbReference type="PROSITE" id="PS01124"/>
    </source>
</evidence>
<dbReference type="GO" id="GO:0043565">
    <property type="term" value="F:sequence-specific DNA binding"/>
    <property type="evidence" value="ECO:0007669"/>
    <property type="project" value="InterPro"/>
</dbReference>
<dbReference type="EMBL" id="VLTK01000021">
    <property type="protein sequence ID" value="TSI12123.1"/>
    <property type="molecule type" value="Genomic_DNA"/>
</dbReference>
<keyword evidence="2" id="KW-0238">DNA-binding</keyword>
<keyword evidence="3" id="KW-0804">Transcription</keyword>
<dbReference type="PROSITE" id="PS01124">
    <property type="entry name" value="HTH_ARAC_FAMILY_2"/>
    <property type="match status" value="1"/>
</dbReference>
<dbReference type="AlphaFoldDB" id="A0A556C3U7"/>
<feature type="region of interest" description="Disordered" evidence="4">
    <location>
        <begin position="1"/>
        <end position="21"/>
    </location>
</feature>
<dbReference type="InterPro" id="IPR011051">
    <property type="entry name" value="RmlC_Cupin_sf"/>
</dbReference>
<dbReference type="PANTHER" id="PTHR11019:SF199">
    <property type="entry name" value="HTH-TYPE TRANSCRIPTIONAL REGULATOR NIMR"/>
    <property type="match status" value="1"/>
</dbReference>
<evidence type="ECO:0000256" key="1">
    <source>
        <dbReference type="ARBA" id="ARBA00023015"/>
    </source>
</evidence>
<reference evidence="6 7" key="1">
    <citation type="submission" date="2019-07" db="EMBL/GenBank/DDBJ databases">
        <title>Draft genome sequence of Brevibacterium aurantiacum XU54 isolated from Xinjiang China.</title>
        <authorList>
            <person name="Xu X."/>
        </authorList>
    </citation>
    <scope>NUCLEOTIDE SEQUENCE [LARGE SCALE GENOMIC DNA]</scope>
    <source>
        <strain evidence="6 7">XU54</strain>
    </source>
</reference>
<evidence type="ECO:0000313" key="6">
    <source>
        <dbReference type="EMBL" id="TSI12123.1"/>
    </source>
</evidence>
<dbReference type="SUPFAM" id="SSF51182">
    <property type="entry name" value="RmlC-like cupins"/>
    <property type="match status" value="1"/>
</dbReference>
<protein>
    <submittedName>
        <fullName evidence="6">Helix-turn-helix transcriptional regulator</fullName>
    </submittedName>
</protein>
<keyword evidence="1" id="KW-0805">Transcription regulation</keyword>
<accession>A0A556C3U7</accession>
<dbReference type="PROSITE" id="PS00041">
    <property type="entry name" value="HTH_ARAC_FAMILY_1"/>
    <property type="match status" value="1"/>
</dbReference>
<feature type="domain" description="HTH araC/xylS-type" evidence="5">
    <location>
        <begin position="169"/>
        <end position="266"/>
    </location>
</feature>
<gene>
    <name evidence="6" type="ORF">FO013_20825</name>
</gene>
<evidence type="ECO:0000256" key="2">
    <source>
        <dbReference type="ARBA" id="ARBA00023125"/>
    </source>
</evidence>
<dbReference type="SMART" id="SM00342">
    <property type="entry name" value="HTH_ARAC"/>
    <property type="match status" value="1"/>
</dbReference>
<name>A0A556C3U7_BREAU</name>
<evidence type="ECO:0000313" key="7">
    <source>
        <dbReference type="Proteomes" id="UP000316406"/>
    </source>
</evidence>
<dbReference type="PANTHER" id="PTHR11019">
    <property type="entry name" value="HTH-TYPE TRANSCRIPTIONAL REGULATOR NIMR"/>
    <property type="match status" value="1"/>
</dbReference>
<dbReference type="Pfam" id="PF12833">
    <property type="entry name" value="HTH_18"/>
    <property type="match status" value="1"/>
</dbReference>